<evidence type="ECO:0000313" key="3">
    <source>
        <dbReference type="Proteomes" id="UP000257109"/>
    </source>
</evidence>
<dbReference type="AlphaFoldDB" id="A0A371FHJ0"/>
<name>A0A371FHJ0_MUCPR</name>
<feature type="region of interest" description="Disordered" evidence="1">
    <location>
        <begin position="1"/>
        <end position="21"/>
    </location>
</feature>
<proteinExistence type="predicted"/>
<reference evidence="2" key="1">
    <citation type="submission" date="2018-05" db="EMBL/GenBank/DDBJ databases">
        <title>Draft genome of Mucuna pruriens seed.</title>
        <authorList>
            <person name="Nnadi N.E."/>
            <person name="Vos R."/>
            <person name="Hasami M.H."/>
            <person name="Devisetty U.K."/>
            <person name="Aguiy J.C."/>
        </authorList>
    </citation>
    <scope>NUCLEOTIDE SEQUENCE [LARGE SCALE GENOMIC DNA]</scope>
    <source>
        <strain evidence="2">JCA_2017</strain>
    </source>
</reference>
<gene>
    <name evidence="2" type="ORF">CR513_42135</name>
</gene>
<organism evidence="2 3">
    <name type="scientific">Mucuna pruriens</name>
    <name type="common">Velvet bean</name>
    <name type="synonym">Dolichos pruriens</name>
    <dbReference type="NCBI Taxonomy" id="157652"/>
    <lineage>
        <taxon>Eukaryota</taxon>
        <taxon>Viridiplantae</taxon>
        <taxon>Streptophyta</taxon>
        <taxon>Embryophyta</taxon>
        <taxon>Tracheophyta</taxon>
        <taxon>Spermatophyta</taxon>
        <taxon>Magnoliopsida</taxon>
        <taxon>eudicotyledons</taxon>
        <taxon>Gunneridae</taxon>
        <taxon>Pentapetalae</taxon>
        <taxon>rosids</taxon>
        <taxon>fabids</taxon>
        <taxon>Fabales</taxon>
        <taxon>Fabaceae</taxon>
        <taxon>Papilionoideae</taxon>
        <taxon>50 kb inversion clade</taxon>
        <taxon>NPAAA clade</taxon>
        <taxon>indigoferoid/millettioid clade</taxon>
        <taxon>Phaseoleae</taxon>
        <taxon>Mucuna</taxon>
    </lineage>
</organism>
<comment type="caution">
    <text evidence="2">The sequence shown here is derived from an EMBL/GenBank/DDBJ whole genome shotgun (WGS) entry which is preliminary data.</text>
</comment>
<protein>
    <submittedName>
        <fullName evidence="2">Uncharacterized protein</fullName>
    </submittedName>
</protein>
<feature type="non-terminal residue" evidence="2">
    <location>
        <position position="1"/>
    </location>
</feature>
<sequence>MTAIPQLPENKMAEETRNRTKAAETGIELKITIRGVAMIKPMTVPVRINPDRSNSMMPIVAAVMNLTIWREGGFMLAEVVGGYAARNEGTLHVVAALHEIEVQNKEHLSSFTESSLKQPQYHDYN</sequence>
<feature type="compositionally biased region" description="Basic and acidic residues" evidence="1">
    <location>
        <begin position="11"/>
        <end position="21"/>
    </location>
</feature>
<accession>A0A371FHJ0</accession>
<dbReference type="OrthoDB" id="1729809at2759"/>
<evidence type="ECO:0000256" key="1">
    <source>
        <dbReference type="SAM" id="MobiDB-lite"/>
    </source>
</evidence>
<dbReference type="Proteomes" id="UP000257109">
    <property type="component" value="Unassembled WGS sequence"/>
</dbReference>
<dbReference type="EMBL" id="QJKJ01009105">
    <property type="protein sequence ID" value="RDX77700.1"/>
    <property type="molecule type" value="Genomic_DNA"/>
</dbReference>
<evidence type="ECO:0000313" key="2">
    <source>
        <dbReference type="EMBL" id="RDX77700.1"/>
    </source>
</evidence>
<keyword evidence="3" id="KW-1185">Reference proteome</keyword>